<protein>
    <recommendedName>
        <fullName evidence="4">SH3 domain-containing protein</fullName>
    </recommendedName>
</protein>
<evidence type="ECO:0000313" key="2">
    <source>
        <dbReference type="EMBL" id="MFC3701695.1"/>
    </source>
</evidence>
<dbReference type="Proteomes" id="UP001595710">
    <property type="component" value="Unassembled WGS sequence"/>
</dbReference>
<evidence type="ECO:0008006" key="4">
    <source>
        <dbReference type="Google" id="ProtNLM"/>
    </source>
</evidence>
<dbReference type="EMBL" id="JBHRYN010000010">
    <property type="protein sequence ID" value="MFC3701695.1"/>
    <property type="molecule type" value="Genomic_DNA"/>
</dbReference>
<keyword evidence="1" id="KW-1133">Transmembrane helix</keyword>
<reference evidence="3" key="1">
    <citation type="journal article" date="2019" name="Int. J. Syst. Evol. Microbiol.">
        <title>The Global Catalogue of Microorganisms (GCM) 10K type strain sequencing project: providing services to taxonomists for standard genome sequencing and annotation.</title>
        <authorList>
            <consortium name="The Broad Institute Genomics Platform"/>
            <consortium name="The Broad Institute Genome Sequencing Center for Infectious Disease"/>
            <person name="Wu L."/>
            <person name="Ma J."/>
        </authorList>
    </citation>
    <scope>NUCLEOTIDE SEQUENCE [LARGE SCALE GENOMIC DNA]</scope>
    <source>
        <strain evidence="3">CECT 8288</strain>
    </source>
</reference>
<organism evidence="2 3">
    <name type="scientific">Reinekea marina</name>
    <dbReference type="NCBI Taxonomy" id="1310421"/>
    <lineage>
        <taxon>Bacteria</taxon>
        <taxon>Pseudomonadati</taxon>
        <taxon>Pseudomonadota</taxon>
        <taxon>Gammaproteobacteria</taxon>
        <taxon>Oceanospirillales</taxon>
        <taxon>Saccharospirillaceae</taxon>
        <taxon>Reinekea</taxon>
    </lineage>
</organism>
<evidence type="ECO:0000256" key="1">
    <source>
        <dbReference type="SAM" id="Phobius"/>
    </source>
</evidence>
<evidence type="ECO:0000313" key="3">
    <source>
        <dbReference type="Proteomes" id="UP001595710"/>
    </source>
</evidence>
<dbReference type="RefSeq" id="WP_290280612.1">
    <property type="nucleotide sequence ID" value="NZ_JAUFQI010000001.1"/>
</dbReference>
<comment type="caution">
    <text evidence="2">The sequence shown here is derived from an EMBL/GenBank/DDBJ whole genome shotgun (WGS) entry which is preliminary data.</text>
</comment>
<keyword evidence="3" id="KW-1185">Reference proteome</keyword>
<keyword evidence="1" id="KW-0812">Transmembrane</keyword>
<keyword evidence="1" id="KW-0472">Membrane</keyword>
<proteinExistence type="predicted"/>
<sequence>MKHDSPKKVTLEQLYQQRKANHTLPAELHAQLQQKIKHQKAKKFIRWQFAVPIAFASVMTVVLIVPNREQLNEDMAFVTATQSLPNASAPSVANQAGEMNTERAIAGDQIESDSVYQSAPVEAKAKAIKSTGNAQPLETLMMPDSVYEITADVDVQPESPVILWVTEGTLGLFENCDQEPVQLDAKTDLEGWVKATWIEDEWTFELIGESVEFGAASCE</sequence>
<feature type="transmembrane region" description="Helical" evidence="1">
    <location>
        <begin position="44"/>
        <end position="65"/>
    </location>
</feature>
<name>A0ABV7WUW5_9GAMM</name>
<gene>
    <name evidence="2" type="ORF">ACFOND_08605</name>
</gene>
<accession>A0ABV7WUW5</accession>